<dbReference type="EMBL" id="FOXM01000011">
    <property type="protein sequence ID" value="SFQ11089.1"/>
    <property type="molecule type" value="Genomic_DNA"/>
</dbReference>
<proteinExistence type="predicted"/>
<dbReference type="OrthoDB" id="9797829at2"/>
<evidence type="ECO:0000313" key="1">
    <source>
        <dbReference type="EMBL" id="SFQ11089.1"/>
    </source>
</evidence>
<gene>
    <name evidence="1" type="ORF">SAMN05216229_111150</name>
</gene>
<evidence type="ECO:0000313" key="2">
    <source>
        <dbReference type="Proteomes" id="UP000243084"/>
    </source>
</evidence>
<sequence length="345" mass="39227">MNIIIPILGFGKAGGYRVLSKLANEFIKQGNSVTFVTPAYGKTPYYPTTAKIINTKSLFRDTPIIRVLFGIISIWLRILKMENGHVLANHNLTAYIAYALPKKFKKTYYVQAYEVNLMRSFLGKLVAYISYFLPVKKIVNSEKILPRYFHKISGTVPAGIDLELFYRESKIYDKSKKIRIGCIGRTERYKGTNEIIEAFSSIIKKYDVELNIAVHTPKIPDTIKDSTKSFSISSDKELSEFYDKNEIIVATGLIEDGAFHYPCAEGMASGKIVISNYSPLVEEQHKTHAQLQLRKITSSKIAKALEYAINMTADEQKLETEKNKEIISKYSWEIVSNEMIKIMKA</sequence>
<protein>
    <submittedName>
        <fullName evidence="1">Glycosyltransferase involved in cell wall bisynthesis</fullName>
    </submittedName>
</protein>
<organism evidence="1 2">
    <name type="scientific">Geopseudomonas sagittaria</name>
    <dbReference type="NCBI Taxonomy" id="1135990"/>
    <lineage>
        <taxon>Bacteria</taxon>
        <taxon>Pseudomonadati</taxon>
        <taxon>Pseudomonadota</taxon>
        <taxon>Gammaproteobacteria</taxon>
        <taxon>Pseudomonadales</taxon>
        <taxon>Pseudomonadaceae</taxon>
        <taxon>Geopseudomonas</taxon>
    </lineage>
</organism>
<dbReference type="CDD" id="cd03801">
    <property type="entry name" value="GT4_PimA-like"/>
    <property type="match status" value="1"/>
</dbReference>
<dbReference type="GO" id="GO:0016740">
    <property type="term" value="F:transferase activity"/>
    <property type="evidence" value="ECO:0007669"/>
    <property type="project" value="UniProtKB-KW"/>
</dbReference>
<keyword evidence="2" id="KW-1185">Reference proteome</keyword>
<name>A0A1I5VUB8_9GAMM</name>
<dbReference type="Gene3D" id="3.40.50.2000">
    <property type="entry name" value="Glycogen Phosphorylase B"/>
    <property type="match status" value="1"/>
</dbReference>
<dbReference type="Gene3D" id="3.40.50.11090">
    <property type="match status" value="1"/>
</dbReference>
<dbReference type="SUPFAM" id="SSF53756">
    <property type="entry name" value="UDP-Glycosyltransferase/glycogen phosphorylase"/>
    <property type="match status" value="1"/>
</dbReference>
<dbReference type="AlphaFoldDB" id="A0A1I5VUB8"/>
<dbReference type="RefSeq" id="WP_139231061.1">
    <property type="nucleotide sequence ID" value="NZ_FOXM01000011.1"/>
</dbReference>
<dbReference type="Proteomes" id="UP000243084">
    <property type="component" value="Unassembled WGS sequence"/>
</dbReference>
<reference evidence="2" key="1">
    <citation type="submission" date="2016-10" db="EMBL/GenBank/DDBJ databases">
        <authorList>
            <person name="Varghese N."/>
            <person name="Submissions S."/>
        </authorList>
    </citation>
    <scope>NUCLEOTIDE SEQUENCE [LARGE SCALE GENOMIC DNA]</scope>
    <source>
        <strain evidence="2">JCM 18195</strain>
    </source>
</reference>
<accession>A0A1I5VUB8</accession>
<keyword evidence="1" id="KW-0808">Transferase</keyword>